<dbReference type="InterPro" id="IPR021429">
    <property type="entry name" value="Mediator_Med24"/>
</dbReference>
<evidence type="ECO:0000313" key="10">
    <source>
        <dbReference type="Proteomes" id="UP001163046"/>
    </source>
</evidence>
<dbReference type="PANTHER" id="PTHR12898:SF1">
    <property type="entry name" value="MEDIATOR OF RNA POLYMERASE II TRANSCRIPTION SUBUNIT 24"/>
    <property type="match status" value="1"/>
</dbReference>
<accession>A0A9W9YE91</accession>
<keyword evidence="4" id="KW-0805">Transcription regulation</keyword>
<dbReference type="GO" id="GO:0003712">
    <property type="term" value="F:transcription coregulator activity"/>
    <property type="evidence" value="ECO:0007669"/>
    <property type="project" value="TreeGrafter"/>
</dbReference>
<keyword evidence="5" id="KW-0010">Activator</keyword>
<evidence type="ECO:0000256" key="5">
    <source>
        <dbReference type="ARBA" id="ARBA00023159"/>
    </source>
</evidence>
<keyword evidence="7" id="KW-0539">Nucleus</keyword>
<dbReference type="EMBL" id="MU827782">
    <property type="protein sequence ID" value="KAJ7336611.1"/>
    <property type="molecule type" value="Genomic_DNA"/>
</dbReference>
<protein>
    <recommendedName>
        <fullName evidence="3">Mediator of RNA polymerase II transcription subunit 24</fullName>
    </recommendedName>
    <alternativeName>
        <fullName evidence="8">Mediator complex subunit 24</fullName>
    </alternativeName>
</protein>
<gene>
    <name evidence="9" type="primary">MED24_2</name>
    <name evidence="9" type="ORF">OS493_011829</name>
</gene>
<dbReference type="Pfam" id="PF11277">
    <property type="entry name" value="Med24_N"/>
    <property type="match status" value="1"/>
</dbReference>
<evidence type="ECO:0000256" key="3">
    <source>
        <dbReference type="ARBA" id="ARBA00019693"/>
    </source>
</evidence>
<sequence length="107" mass="12320">MVVNTEILLRAWRERWTPLQWLVEVKKLAGMDNEELQDLAECLVQQATFGSTPSTLILSYLNHGLQPRPIPAFGKYSTIKICTMLHYTTPHHITSLLLYQLMLMVHA</sequence>
<dbReference type="AlphaFoldDB" id="A0A9W9YE91"/>
<comment type="caution">
    <text evidence="9">The sequence shown here is derived from an EMBL/GenBank/DDBJ whole genome shotgun (WGS) entry which is preliminary data.</text>
</comment>
<comment type="subcellular location">
    <subcellularLocation>
        <location evidence="1">Nucleus</location>
    </subcellularLocation>
</comment>
<dbReference type="GO" id="GO:0060261">
    <property type="term" value="P:positive regulation of transcription initiation by RNA polymerase II"/>
    <property type="evidence" value="ECO:0007669"/>
    <property type="project" value="TreeGrafter"/>
</dbReference>
<proteinExistence type="inferred from homology"/>
<dbReference type="GO" id="GO:0016592">
    <property type="term" value="C:mediator complex"/>
    <property type="evidence" value="ECO:0007669"/>
    <property type="project" value="InterPro"/>
</dbReference>
<evidence type="ECO:0000256" key="8">
    <source>
        <dbReference type="ARBA" id="ARBA00031960"/>
    </source>
</evidence>
<keyword evidence="10" id="KW-1185">Reference proteome</keyword>
<dbReference type="OrthoDB" id="21216at2759"/>
<keyword evidence="6" id="KW-0804">Transcription</keyword>
<dbReference type="Proteomes" id="UP001163046">
    <property type="component" value="Unassembled WGS sequence"/>
</dbReference>
<evidence type="ECO:0000256" key="4">
    <source>
        <dbReference type="ARBA" id="ARBA00023015"/>
    </source>
</evidence>
<evidence type="ECO:0000313" key="9">
    <source>
        <dbReference type="EMBL" id="KAJ7336611.1"/>
    </source>
</evidence>
<reference evidence="9" key="1">
    <citation type="submission" date="2023-01" db="EMBL/GenBank/DDBJ databases">
        <title>Genome assembly of the deep-sea coral Lophelia pertusa.</title>
        <authorList>
            <person name="Herrera S."/>
            <person name="Cordes E."/>
        </authorList>
    </citation>
    <scope>NUCLEOTIDE SEQUENCE</scope>
    <source>
        <strain evidence="9">USNM1676648</strain>
        <tissue evidence="9">Polyp</tissue>
    </source>
</reference>
<evidence type="ECO:0000256" key="6">
    <source>
        <dbReference type="ARBA" id="ARBA00023163"/>
    </source>
</evidence>
<comment type="similarity">
    <text evidence="2">Belongs to the Mediator complex subunit 24 family.</text>
</comment>
<dbReference type="PANTHER" id="PTHR12898">
    <property type="entry name" value="MEDIATOR OF RNA POLYMERASE II TRANSCRIPTION SUBUNIT 24"/>
    <property type="match status" value="1"/>
</dbReference>
<organism evidence="9 10">
    <name type="scientific">Desmophyllum pertusum</name>
    <dbReference type="NCBI Taxonomy" id="174260"/>
    <lineage>
        <taxon>Eukaryota</taxon>
        <taxon>Metazoa</taxon>
        <taxon>Cnidaria</taxon>
        <taxon>Anthozoa</taxon>
        <taxon>Hexacorallia</taxon>
        <taxon>Scleractinia</taxon>
        <taxon>Caryophylliina</taxon>
        <taxon>Caryophylliidae</taxon>
        <taxon>Desmophyllum</taxon>
    </lineage>
</organism>
<name>A0A9W9YE91_9CNID</name>
<evidence type="ECO:0000256" key="2">
    <source>
        <dbReference type="ARBA" id="ARBA00007864"/>
    </source>
</evidence>
<evidence type="ECO:0000256" key="7">
    <source>
        <dbReference type="ARBA" id="ARBA00023242"/>
    </source>
</evidence>
<evidence type="ECO:0000256" key="1">
    <source>
        <dbReference type="ARBA" id="ARBA00004123"/>
    </source>
</evidence>